<dbReference type="SUPFAM" id="SSF64518">
    <property type="entry name" value="Phase 1 flagellin"/>
    <property type="match status" value="1"/>
</dbReference>
<keyword evidence="3 4" id="KW-0975">Bacterial flagellum</keyword>
<dbReference type="InterPro" id="IPR042187">
    <property type="entry name" value="Flagellin_C_sub2"/>
</dbReference>
<dbReference type="InterPro" id="IPR001029">
    <property type="entry name" value="Flagellin_N"/>
</dbReference>
<keyword evidence="4" id="KW-0964">Secreted</keyword>
<evidence type="ECO:0000256" key="1">
    <source>
        <dbReference type="ARBA" id="ARBA00005709"/>
    </source>
</evidence>
<evidence type="ECO:0000259" key="7">
    <source>
        <dbReference type="Pfam" id="PF00700"/>
    </source>
</evidence>
<keyword evidence="8" id="KW-0969">Cilium</keyword>
<reference evidence="8 9" key="1">
    <citation type="submission" date="2016-10" db="EMBL/GenBank/DDBJ databases">
        <authorList>
            <person name="de Groot N.N."/>
        </authorList>
    </citation>
    <scope>NUCLEOTIDE SEQUENCE [LARGE SCALE GENOMIC DNA]</scope>
    <source>
        <strain evidence="8 9">SLAS-1</strain>
    </source>
</reference>
<dbReference type="InterPro" id="IPR046358">
    <property type="entry name" value="Flagellin_C"/>
</dbReference>
<keyword evidence="8" id="KW-0966">Cell projection</keyword>
<evidence type="ECO:0000259" key="6">
    <source>
        <dbReference type="Pfam" id="PF00669"/>
    </source>
</evidence>
<dbReference type="Gene3D" id="1.20.1330.10">
    <property type="entry name" value="f41 fragment of flagellin, N-terminal domain"/>
    <property type="match status" value="2"/>
</dbReference>
<dbReference type="STRING" id="321763.SAMN04488692_10770"/>
<name>A0A1G9M0Q4_9FIRM</name>
<dbReference type="PANTHER" id="PTHR42792">
    <property type="entry name" value="FLAGELLIN"/>
    <property type="match status" value="1"/>
</dbReference>
<dbReference type="GO" id="GO:0005198">
    <property type="term" value="F:structural molecule activity"/>
    <property type="evidence" value="ECO:0007669"/>
    <property type="project" value="UniProtKB-UniRule"/>
</dbReference>
<sequence length="687" mass="74636">MRIQTNIESLNAYRNLSETNRQQSQHMERLSSGFRINRAADDAAGLSISEQMRGQIGGLDQATENAQDATSLIQTAEGALNESHEILQRMRELSVQAANDTLTEQDRGEIQREMDQLAAELTRIGETTEFNTQELLEGSFEDNIFHIGANEGQNIDMDISDMRANALDVVSDIEALGVELDNIDGFNTQDVEQYYDVTGDYTARQIDGLDGLDDTDGELGTLADGDIDAEFNVVEVEDGVEIGDTTYDYALEGREDGEADDGQIYAVSEDGDTWSELDTERTSIEDIEDGDLDDGGEVSFGGEVTSGIVHLDGDDGADLSGASMQGVELDGVDTDEVWGAEWDHNVDNDLTIYANPDDPETESVTLSTDGLNADETLTINENDPFEVDDSGISGDVTTDIDNVDWETESVTWDISQYDGDIVEDEDGNLVIEGAEEFTEVTVEDGETTITFEADAYADQNSWIEGGTNYTLSFDDVAAEEGDTLDVTANVDEDGDIESFDASIIDSADEESFENLGLEPGEFEAVEDEEYGSIIEDDDGVMIAQFDEEEGAYFAVEEEDGEMVMTDEEVLNPDDDRALVDGTLLEVGGTDVETQEAADAAISTIDEAITSVSEQRGELGAVQNRLEHTVSNLEVASENLQAAESRIRDTDMAAEMTDFTTTQILEEAGTAMLAQANQAPQNVLQLLG</sequence>
<feature type="domain" description="Flagellin C-terminal" evidence="7">
    <location>
        <begin position="602"/>
        <end position="686"/>
    </location>
</feature>
<evidence type="ECO:0000256" key="4">
    <source>
        <dbReference type="RuleBase" id="RU362073"/>
    </source>
</evidence>
<dbReference type="Pfam" id="PF00669">
    <property type="entry name" value="Flagellin_N"/>
    <property type="match status" value="1"/>
</dbReference>
<evidence type="ECO:0000313" key="8">
    <source>
        <dbReference type="EMBL" id="SDL67829.1"/>
    </source>
</evidence>
<dbReference type="RefSeq" id="WP_282549716.1">
    <property type="nucleotide sequence ID" value="NZ_FNGO01000007.1"/>
</dbReference>
<accession>A0A1G9M0Q4</accession>
<comment type="function">
    <text evidence="4">Flagellin is the subunit protein which polymerizes to form the filaments of bacterial flagella.</text>
</comment>
<dbReference type="InterPro" id="IPR001492">
    <property type="entry name" value="Flagellin"/>
</dbReference>
<dbReference type="GO" id="GO:0005576">
    <property type="term" value="C:extracellular region"/>
    <property type="evidence" value="ECO:0007669"/>
    <property type="project" value="UniProtKB-SubCell"/>
</dbReference>
<protein>
    <recommendedName>
        <fullName evidence="2 4">Flagellin</fullName>
    </recommendedName>
</protein>
<dbReference type="Gene3D" id="2.170.280.10">
    <property type="entry name" value="f41 fragment of flagellin, middle domain"/>
    <property type="match status" value="1"/>
</dbReference>
<evidence type="ECO:0000256" key="3">
    <source>
        <dbReference type="ARBA" id="ARBA00023143"/>
    </source>
</evidence>
<dbReference type="Gene3D" id="6.10.10.10">
    <property type="entry name" value="Flagellar export chaperone, C-terminal domain"/>
    <property type="match status" value="1"/>
</dbReference>
<organism evidence="8 9">
    <name type="scientific">Halarsenatibacter silvermanii</name>
    <dbReference type="NCBI Taxonomy" id="321763"/>
    <lineage>
        <taxon>Bacteria</taxon>
        <taxon>Bacillati</taxon>
        <taxon>Bacillota</taxon>
        <taxon>Clostridia</taxon>
        <taxon>Halanaerobiales</taxon>
        <taxon>Halarsenatibacteraceae</taxon>
        <taxon>Halarsenatibacter</taxon>
    </lineage>
</organism>
<evidence type="ECO:0000256" key="2">
    <source>
        <dbReference type="ARBA" id="ARBA00020110"/>
    </source>
</evidence>
<comment type="similarity">
    <text evidence="1 4">Belongs to the bacterial flagellin family.</text>
</comment>
<keyword evidence="5" id="KW-0175">Coiled coil</keyword>
<feature type="coiled-coil region" evidence="5">
    <location>
        <begin position="622"/>
        <end position="652"/>
    </location>
</feature>
<dbReference type="EMBL" id="FNGO01000007">
    <property type="protein sequence ID" value="SDL67829.1"/>
    <property type="molecule type" value="Genomic_DNA"/>
</dbReference>
<proteinExistence type="inferred from homology"/>
<evidence type="ECO:0000313" key="9">
    <source>
        <dbReference type="Proteomes" id="UP000199476"/>
    </source>
</evidence>
<keyword evidence="9" id="KW-1185">Reference proteome</keyword>
<dbReference type="Gene3D" id="2.30.220.10">
    <property type="entry name" value="f41 fragment of flagellin, C-terminal domain"/>
    <property type="match status" value="1"/>
</dbReference>
<feature type="domain" description="Flagellin N-terminal" evidence="6">
    <location>
        <begin position="3"/>
        <end position="139"/>
    </location>
</feature>
<dbReference type="Proteomes" id="UP000199476">
    <property type="component" value="Unassembled WGS sequence"/>
</dbReference>
<dbReference type="GO" id="GO:0009288">
    <property type="term" value="C:bacterial-type flagellum"/>
    <property type="evidence" value="ECO:0007669"/>
    <property type="project" value="UniProtKB-SubCell"/>
</dbReference>
<evidence type="ECO:0000256" key="5">
    <source>
        <dbReference type="SAM" id="Coils"/>
    </source>
</evidence>
<dbReference type="PANTHER" id="PTHR42792:SF2">
    <property type="entry name" value="FLAGELLIN"/>
    <property type="match status" value="1"/>
</dbReference>
<comment type="subcellular location">
    <subcellularLocation>
        <location evidence="4">Secreted</location>
    </subcellularLocation>
    <subcellularLocation>
        <location evidence="4">Bacterial flagellum</location>
    </subcellularLocation>
</comment>
<dbReference type="Pfam" id="PF00700">
    <property type="entry name" value="Flagellin_C"/>
    <property type="match status" value="1"/>
</dbReference>
<dbReference type="AlphaFoldDB" id="A0A1G9M0Q4"/>
<dbReference type="PRINTS" id="PR00207">
    <property type="entry name" value="FLAGELLIN"/>
</dbReference>
<keyword evidence="8" id="KW-0282">Flagellum</keyword>
<gene>
    <name evidence="8" type="ORF">SAMN04488692_10770</name>
</gene>